<keyword evidence="4" id="KW-0378">Hydrolase</keyword>
<feature type="transmembrane region" description="Helical" evidence="2">
    <location>
        <begin position="204"/>
        <end position="225"/>
    </location>
</feature>
<accession>A0A0F2DZ51</accession>
<reference evidence="4 5" key="1">
    <citation type="submission" date="2015-02" db="EMBL/GenBank/DDBJ databases">
        <title>Evolution of amylase-binding proteins of oral streptococcal species.</title>
        <authorList>
            <person name="Haase E.M."/>
        </authorList>
    </citation>
    <scope>NUCLEOTIDE SEQUENCE [LARGE SCALE GENOMIC DNA]</scope>
    <source>
        <strain evidence="4 5">UC921A</strain>
    </source>
</reference>
<dbReference type="InterPro" id="IPR052710">
    <property type="entry name" value="CAAX_protease"/>
</dbReference>
<feature type="transmembrane region" description="Helical" evidence="2">
    <location>
        <begin position="155"/>
        <end position="174"/>
    </location>
</feature>
<keyword evidence="2" id="KW-0472">Membrane</keyword>
<comment type="caution">
    <text evidence="4">The sequence shown here is derived from an EMBL/GenBank/DDBJ whole genome shotgun (WGS) entry which is preliminary data.</text>
</comment>
<dbReference type="Pfam" id="PF02517">
    <property type="entry name" value="Rce1-like"/>
    <property type="match status" value="1"/>
</dbReference>
<dbReference type="GO" id="GO:0080120">
    <property type="term" value="P:CAAX-box protein maturation"/>
    <property type="evidence" value="ECO:0007669"/>
    <property type="project" value="UniProtKB-ARBA"/>
</dbReference>
<comment type="similarity">
    <text evidence="1">Belongs to the UPF0177 family.</text>
</comment>
<protein>
    <submittedName>
        <fullName evidence="4">CAAX amino terminal protease family membrane protein</fullName>
    </submittedName>
</protein>
<organism evidence="4 5">
    <name type="scientific">Streptococcus infantis</name>
    <dbReference type="NCBI Taxonomy" id="68892"/>
    <lineage>
        <taxon>Bacteria</taxon>
        <taxon>Bacillati</taxon>
        <taxon>Bacillota</taxon>
        <taxon>Bacilli</taxon>
        <taxon>Lactobacillales</taxon>
        <taxon>Streptococcaceae</taxon>
        <taxon>Streptococcus</taxon>
    </lineage>
</organism>
<dbReference type="RefSeq" id="WP_045614428.1">
    <property type="nucleotide sequence ID" value="NZ_JYGT01000007.1"/>
</dbReference>
<keyword evidence="4" id="KW-0645">Protease</keyword>
<evidence type="ECO:0000259" key="3">
    <source>
        <dbReference type="Pfam" id="PF02517"/>
    </source>
</evidence>
<feature type="transmembrane region" description="Helical" evidence="2">
    <location>
        <begin position="84"/>
        <end position="104"/>
    </location>
</feature>
<keyword evidence="2" id="KW-0812">Transmembrane</keyword>
<dbReference type="PANTHER" id="PTHR36435">
    <property type="entry name" value="SLR1288 PROTEIN"/>
    <property type="match status" value="1"/>
</dbReference>
<feature type="transmembrane region" description="Helical" evidence="2">
    <location>
        <begin position="124"/>
        <end position="143"/>
    </location>
</feature>
<evidence type="ECO:0000256" key="1">
    <source>
        <dbReference type="ARBA" id="ARBA00009067"/>
    </source>
</evidence>
<dbReference type="GO" id="GO:0006508">
    <property type="term" value="P:proteolysis"/>
    <property type="evidence" value="ECO:0007669"/>
    <property type="project" value="UniProtKB-KW"/>
</dbReference>
<dbReference type="GO" id="GO:0004175">
    <property type="term" value="F:endopeptidase activity"/>
    <property type="evidence" value="ECO:0007669"/>
    <property type="project" value="UniProtKB-ARBA"/>
</dbReference>
<keyword evidence="2" id="KW-1133">Transmembrane helix</keyword>
<dbReference type="InterPro" id="IPR003675">
    <property type="entry name" value="Rce1/LyrA-like_dom"/>
</dbReference>
<evidence type="ECO:0000256" key="2">
    <source>
        <dbReference type="SAM" id="Phobius"/>
    </source>
</evidence>
<proteinExistence type="inferred from homology"/>
<dbReference type="PANTHER" id="PTHR36435:SF1">
    <property type="entry name" value="CAAX AMINO TERMINAL PROTEASE FAMILY PROTEIN"/>
    <property type="match status" value="1"/>
</dbReference>
<sequence length="234" mass="26241">MNFFKDYRKRLIWLGIFLVAMCLSQVPIVTLMLLQKTQLGSIWSSLIVGLVSTVIVTLFLYGAHKSKLLNLKSKLFTINDAPRIALSYVAVVAGNMIGAIWLQLLKQTTTSNQETINSIMSESSLISSIFVVAIVAPICEEVICRGIIPTKLFEGYEKIGYIFGWFIFTIAHTPTNPPSFLIYGWMSAVLTWTAYRTKRLEMSIFLHLVINGMSILLLILLTFLIKVVGIDAIQ</sequence>
<name>A0A0F2DZ51_9STRE</name>
<feature type="transmembrane region" description="Helical" evidence="2">
    <location>
        <begin position="12"/>
        <end position="34"/>
    </location>
</feature>
<evidence type="ECO:0000313" key="4">
    <source>
        <dbReference type="EMBL" id="KJQ76313.1"/>
    </source>
</evidence>
<dbReference type="AlphaFoldDB" id="A0A0F2DZ51"/>
<dbReference type="OrthoDB" id="8607342at2"/>
<feature type="transmembrane region" description="Helical" evidence="2">
    <location>
        <begin position="40"/>
        <end position="63"/>
    </location>
</feature>
<feature type="domain" description="CAAX prenyl protease 2/Lysostaphin resistance protein A-like" evidence="3">
    <location>
        <begin position="124"/>
        <end position="213"/>
    </location>
</feature>
<evidence type="ECO:0000313" key="5">
    <source>
        <dbReference type="Proteomes" id="UP000033489"/>
    </source>
</evidence>
<dbReference type="Proteomes" id="UP000033489">
    <property type="component" value="Unassembled WGS sequence"/>
</dbReference>
<dbReference type="EMBL" id="JYGT01000007">
    <property type="protein sequence ID" value="KJQ76313.1"/>
    <property type="molecule type" value="Genomic_DNA"/>
</dbReference>
<gene>
    <name evidence="4" type="ORF">TZ94_00811</name>
</gene>
<dbReference type="PATRIC" id="fig|28037.216.peg.789"/>